<dbReference type="Gene3D" id="1.10.260.40">
    <property type="entry name" value="lambda repressor-like DNA-binding domains"/>
    <property type="match status" value="1"/>
</dbReference>
<dbReference type="EMBL" id="BSTI01000002">
    <property type="protein sequence ID" value="GLY64739.1"/>
    <property type="molecule type" value="Genomic_DNA"/>
</dbReference>
<dbReference type="CDD" id="cd00093">
    <property type="entry name" value="HTH_XRE"/>
    <property type="match status" value="1"/>
</dbReference>
<dbReference type="PROSITE" id="PS50943">
    <property type="entry name" value="HTH_CROC1"/>
    <property type="match status" value="1"/>
</dbReference>
<feature type="transmembrane region" description="Helical" evidence="1">
    <location>
        <begin position="115"/>
        <end position="134"/>
    </location>
</feature>
<evidence type="ECO:0000313" key="4">
    <source>
        <dbReference type="Proteomes" id="UP001165136"/>
    </source>
</evidence>
<protein>
    <recommendedName>
        <fullName evidence="2">HTH cro/C1-type domain-containing protein</fullName>
    </recommendedName>
</protein>
<dbReference type="InterPro" id="IPR010982">
    <property type="entry name" value="Lambda_DNA-bd_dom_sf"/>
</dbReference>
<keyword evidence="1" id="KW-0472">Membrane</keyword>
<dbReference type="RefSeq" id="WP_052371691.1">
    <property type="nucleotide sequence ID" value="NZ_BSTI01000002.1"/>
</dbReference>
<keyword evidence="1" id="KW-0812">Transmembrane</keyword>
<dbReference type="GO" id="GO:0016491">
    <property type="term" value="F:oxidoreductase activity"/>
    <property type="evidence" value="ECO:0007669"/>
    <property type="project" value="InterPro"/>
</dbReference>
<comment type="caution">
    <text evidence="3">The sequence shown here is derived from an EMBL/GenBank/DDBJ whole genome shotgun (WGS) entry which is preliminary data.</text>
</comment>
<evidence type="ECO:0000256" key="1">
    <source>
        <dbReference type="SAM" id="Phobius"/>
    </source>
</evidence>
<proteinExistence type="predicted"/>
<dbReference type="AlphaFoldDB" id="A0A9W6QWA0"/>
<sequence length="241" mass="25587">MGGQKQVREYSSTGPLGSAAGQDLVRELRRMKAASGLSFARLGAETTYSRASLERYINGKLFPSRQAVAEIARACGADPADVQRLWDAAVAAESAAGQPTAPLDRRTAWRRRARLVVAALALTALVLGLDTGAAPGKGSVPSARADGCRDYYAEIRVYTIGRMCWTAEGATVSGYVLNPAEPGPALAQLCVSNRPNSCSQLIDLATAGVGRQVWYQRTVGLAPGYGAWIRTCLSGYCTSWK</sequence>
<dbReference type="SUPFAM" id="SSF47413">
    <property type="entry name" value="lambda repressor-like DNA-binding domains"/>
    <property type="match status" value="1"/>
</dbReference>
<evidence type="ECO:0000313" key="3">
    <source>
        <dbReference type="EMBL" id="GLY64739.1"/>
    </source>
</evidence>
<feature type="domain" description="HTH cro/C1-type" evidence="2">
    <location>
        <begin position="25"/>
        <end position="82"/>
    </location>
</feature>
<reference evidence="3" key="1">
    <citation type="submission" date="2023-03" db="EMBL/GenBank/DDBJ databases">
        <title>Amycolatopsis taiwanensis NBRC 103393.</title>
        <authorList>
            <person name="Ichikawa N."/>
            <person name="Sato H."/>
            <person name="Tonouchi N."/>
        </authorList>
    </citation>
    <scope>NUCLEOTIDE SEQUENCE</scope>
    <source>
        <strain evidence="3">NBRC 103393</strain>
    </source>
</reference>
<organism evidence="3 4">
    <name type="scientific">Amycolatopsis taiwanensis</name>
    <dbReference type="NCBI Taxonomy" id="342230"/>
    <lineage>
        <taxon>Bacteria</taxon>
        <taxon>Bacillati</taxon>
        <taxon>Actinomycetota</taxon>
        <taxon>Actinomycetes</taxon>
        <taxon>Pseudonocardiales</taxon>
        <taxon>Pseudonocardiaceae</taxon>
        <taxon>Amycolatopsis</taxon>
    </lineage>
</organism>
<dbReference type="SMART" id="SM00530">
    <property type="entry name" value="HTH_XRE"/>
    <property type="match status" value="1"/>
</dbReference>
<dbReference type="Proteomes" id="UP001165136">
    <property type="component" value="Unassembled WGS sequence"/>
</dbReference>
<dbReference type="InterPro" id="IPR001387">
    <property type="entry name" value="Cro/C1-type_HTH"/>
</dbReference>
<dbReference type="GO" id="GO:0003677">
    <property type="term" value="F:DNA binding"/>
    <property type="evidence" value="ECO:0007669"/>
    <property type="project" value="InterPro"/>
</dbReference>
<gene>
    <name evidence="3" type="ORF">Atai01_13580</name>
</gene>
<keyword evidence="1" id="KW-1133">Transmembrane helix</keyword>
<dbReference type="SUPFAM" id="SSF53720">
    <property type="entry name" value="ALDH-like"/>
    <property type="match status" value="1"/>
</dbReference>
<evidence type="ECO:0000259" key="2">
    <source>
        <dbReference type="PROSITE" id="PS50943"/>
    </source>
</evidence>
<accession>A0A9W6QWA0</accession>
<name>A0A9W6QWA0_9PSEU</name>
<dbReference type="Pfam" id="PF13560">
    <property type="entry name" value="HTH_31"/>
    <property type="match status" value="1"/>
</dbReference>
<dbReference type="InterPro" id="IPR016161">
    <property type="entry name" value="Ald_DH/histidinol_DH"/>
</dbReference>
<keyword evidence="4" id="KW-1185">Reference proteome</keyword>